<feature type="domain" description="LRAT" evidence="4">
    <location>
        <begin position="118"/>
        <end position="225"/>
    </location>
</feature>
<dbReference type="RefSeq" id="WP_016165427.1">
    <property type="nucleotide sequence ID" value="NZ_JHZG01000028.1"/>
</dbReference>
<evidence type="ECO:0000256" key="3">
    <source>
        <dbReference type="ARBA" id="ARBA00023098"/>
    </source>
</evidence>
<comment type="caution">
    <text evidence="5">The sequence shown here is derived from an EMBL/GenBank/DDBJ whole genome shotgun (WGS) entry which is preliminary data.</text>
</comment>
<gene>
    <name evidence="5" type="ORF">I593_00190</name>
</gene>
<evidence type="ECO:0000259" key="4">
    <source>
        <dbReference type="PROSITE" id="PS51934"/>
    </source>
</evidence>
<evidence type="ECO:0000313" key="5">
    <source>
        <dbReference type="EMBL" id="EOR11229.1"/>
    </source>
</evidence>
<dbReference type="PATRIC" id="fig|1120927.3.peg.183"/>
<dbReference type="GO" id="GO:0004623">
    <property type="term" value="F:phospholipase A2 activity"/>
    <property type="evidence" value="ECO:0007669"/>
    <property type="project" value="TreeGrafter"/>
</dbReference>
<keyword evidence="3" id="KW-0443">Lipid metabolism</keyword>
<dbReference type="Pfam" id="PF04970">
    <property type="entry name" value="LRAT"/>
    <property type="match status" value="1"/>
</dbReference>
<organism evidence="5 6">
    <name type="scientific">Acinetobacter tandoii DSM 14970 = CIP 107469</name>
    <dbReference type="NCBI Taxonomy" id="1120927"/>
    <lineage>
        <taxon>Bacteria</taxon>
        <taxon>Pseudomonadati</taxon>
        <taxon>Pseudomonadota</taxon>
        <taxon>Gammaproteobacteria</taxon>
        <taxon>Moraxellales</taxon>
        <taxon>Moraxellaceae</taxon>
        <taxon>Acinetobacter</taxon>
    </lineage>
</organism>
<dbReference type="PANTHER" id="PTHR13943:SF77">
    <property type="entry name" value="LRAT DOMAIN-CONTAINING PROTEIN"/>
    <property type="match status" value="1"/>
</dbReference>
<dbReference type="OrthoDB" id="9812095at2"/>
<evidence type="ECO:0000256" key="1">
    <source>
        <dbReference type="ARBA" id="ARBA00022679"/>
    </source>
</evidence>
<dbReference type="GO" id="GO:0008970">
    <property type="term" value="F:phospholipase A1 activity"/>
    <property type="evidence" value="ECO:0007669"/>
    <property type="project" value="TreeGrafter"/>
</dbReference>
<dbReference type="eggNOG" id="COG1842">
    <property type="taxonomic scope" value="Bacteria"/>
</dbReference>
<dbReference type="GO" id="GO:0016410">
    <property type="term" value="F:N-acyltransferase activity"/>
    <property type="evidence" value="ECO:0007669"/>
    <property type="project" value="TreeGrafter"/>
</dbReference>
<keyword evidence="1" id="KW-0808">Transferase</keyword>
<evidence type="ECO:0000313" key="6">
    <source>
        <dbReference type="Proteomes" id="UP000016201"/>
    </source>
</evidence>
<proteinExistence type="predicted"/>
<dbReference type="Gene3D" id="3.90.1720.10">
    <property type="entry name" value="endopeptidase domain like (from Nostoc punctiforme)"/>
    <property type="match status" value="1"/>
</dbReference>
<keyword evidence="6" id="KW-1185">Reference proteome</keyword>
<dbReference type="GO" id="GO:0005737">
    <property type="term" value="C:cytoplasm"/>
    <property type="evidence" value="ECO:0007669"/>
    <property type="project" value="TreeGrafter"/>
</dbReference>
<reference evidence="5 6" key="1">
    <citation type="submission" date="2013-03" db="EMBL/GenBank/DDBJ databases">
        <title>The Genome Sequence of Acinetobacter tandoii CIP 107469.</title>
        <authorList>
            <consortium name="The Broad Institute Genome Sequencing Platform"/>
            <consortium name="The Broad Institute Genome Sequencing Center for Infectious Disease"/>
            <person name="Cerqueira G."/>
            <person name="Feldgarden M."/>
            <person name="Courvalin P."/>
            <person name="Perichon B."/>
            <person name="Grillot-Courvalin C."/>
            <person name="Clermont D."/>
            <person name="Rocha E."/>
            <person name="Yoon E.-J."/>
            <person name="Nemec A."/>
            <person name="Walker B."/>
            <person name="Young S.K."/>
            <person name="Zeng Q."/>
            <person name="Gargeya S."/>
            <person name="Fitzgerald M."/>
            <person name="Haas B."/>
            <person name="Abouelleil A."/>
            <person name="Alvarado L."/>
            <person name="Arachchi H.M."/>
            <person name="Berlin A.M."/>
            <person name="Chapman S.B."/>
            <person name="Dewar J."/>
            <person name="Goldberg J."/>
            <person name="Griggs A."/>
            <person name="Gujja S."/>
            <person name="Hansen M."/>
            <person name="Howarth C."/>
            <person name="Imamovic A."/>
            <person name="Larimer J."/>
            <person name="McCowan C."/>
            <person name="Murphy C."/>
            <person name="Neiman D."/>
            <person name="Pearson M."/>
            <person name="Priest M."/>
            <person name="Roberts A."/>
            <person name="Saif S."/>
            <person name="Shea T."/>
            <person name="Sisk P."/>
            <person name="Sykes S."/>
            <person name="Wortman J."/>
            <person name="Nusbaum C."/>
            <person name="Birren B."/>
        </authorList>
    </citation>
    <scope>NUCLEOTIDE SEQUENCE [LARGE SCALE GENOMIC DNA]</scope>
    <source>
        <strain evidence="5 6">CIP 107469</strain>
    </source>
</reference>
<dbReference type="InterPro" id="IPR051496">
    <property type="entry name" value="H-rev107_PLA/AT"/>
</dbReference>
<evidence type="ECO:0000256" key="2">
    <source>
        <dbReference type="ARBA" id="ARBA00022801"/>
    </source>
</evidence>
<name>R9B9L6_9GAMM</name>
<dbReference type="Proteomes" id="UP000016201">
    <property type="component" value="Unassembled WGS sequence"/>
</dbReference>
<dbReference type="InterPro" id="IPR007053">
    <property type="entry name" value="LRAT_dom"/>
</dbReference>
<dbReference type="EMBL" id="AQFM01000006">
    <property type="protein sequence ID" value="EOR11229.1"/>
    <property type="molecule type" value="Genomic_DNA"/>
</dbReference>
<keyword evidence="2" id="KW-0378">Hydrolase</keyword>
<protein>
    <recommendedName>
        <fullName evidence="4">LRAT domain-containing protein</fullName>
    </recommendedName>
</protein>
<dbReference type="AlphaFoldDB" id="R9B9L6"/>
<dbReference type="GO" id="GO:0070292">
    <property type="term" value="P:N-acylphosphatidylethanolamine metabolic process"/>
    <property type="evidence" value="ECO:0007669"/>
    <property type="project" value="TreeGrafter"/>
</dbReference>
<sequence>MDNLKIATHFMVSDGVFEQHALYLTETENGKYVVFFSEEDSQIRLQILEDFLAPYDSYTTYRYSDNKRLYDDITVLNRALTALDKPEDLPHFCSGEEFVEWCFMGEPLEGNLVVSGIHIKASRGLYDHHGIYLGNFNGTDLVAHYSGFSEPLKKGEITITSLEEFQGDADTLYHIQYSPEVVAYSKFEIVDRARSRLDENSYNLFTNNCEHFAVWCITGEHRSEQVEKVKEHVTTTTTTIIGLRMMYAGWGMYTATTATTAALGISRALLQIVI</sequence>
<dbReference type="PROSITE" id="PS51934">
    <property type="entry name" value="LRAT"/>
    <property type="match status" value="1"/>
</dbReference>
<dbReference type="PANTHER" id="PTHR13943">
    <property type="entry name" value="HRAS-LIKE SUPPRESSOR - RELATED"/>
    <property type="match status" value="1"/>
</dbReference>
<accession>R9B9L6</accession>